<feature type="compositionally biased region" description="Polar residues" evidence="1">
    <location>
        <begin position="172"/>
        <end position="183"/>
    </location>
</feature>
<feature type="region of interest" description="Disordered" evidence="1">
    <location>
        <begin position="297"/>
        <end position="324"/>
    </location>
</feature>
<dbReference type="InterPro" id="IPR018927">
    <property type="entry name" value="Pilus_synth_Q_C"/>
</dbReference>
<dbReference type="Pfam" id="PF10671">
    <property type="entry name" value="TcpQ"/>
    <property type="match status" value="1"/>
</dbReference>
<protein>
    <recommendedName>
        <fullName evidence="2">Toxin co-regulated pilus biosynthesis protein Q C-terminal domain-containing protein</fullName>
    </recommendedName>
</protein>
<feature type="compositionally biased region" description="Low complexity" evidence="1">
    <location>
        <begin position="216"/>
        <end position="229"/>
    </location>
</feature>
<name>A0A5Y2ZYX4_SALER</name>
<evidence type="ECO:0000313" key="3">
    <source>
        <dbReference type="EMBL" id="ECG8066747.1"/>
    </source>
</evidence>
<dbReference type="AlphaFoldDB" id="A0A5Y2ZYX4"/>
<feature type="region of interest" description="Disordered" evidence="1">
    <location>
        <begin position="172"/>
        <end position="283"/>
    </location>
</feature>
<evidence type="ECO:0000256" key="1">
    <source>
        <dbReference type="SAM" id="MobiDB-lite"/>
    </source>
</evidence>
<feature type="compositionally biased region" description="Polar residues" evidence="1">
    <location>
        <begin position="193"/>
        <end position="207"/>
    </location>
</feature>
<accession>A0A5Y2ZYX4</accession>
<reference evidence="3" key="1">
    <citation type="submission" date="2019-07" db="EMBL/GenBank/DDBJ databases">
        <authorList>
            <consortium name="PulseNet: The National Subtyping Network for Foodborne Disease Surveillance"/>
            <person name="Tarr C.L."/>
            <person name="Trees E."/>
            <person name="Katz L.S."/>
            <person name="Carleton-Romer H.A."/>
            <person name="Stroika S."/>
            <person name="Kucerova Z."/>
            <person name="Roache K.F."/>
            <person name="Sabol A.L."/>
            <person name="Besser J."/>
            <person name="Gerner-Smidt P."/>
        </authorList>
    </citation>
    <scope>NUCLEOTIDE SEQUENCE</scope>
    <source>
        <strain evidence="3">PNUSAS081329</strain>
    </source>
</reference>
<proteinExistence type="predicted"/>
<evidence type="ECO:0000259" key="2">
    <source>
        <dbReference type="Pfam" id="PF10671"/>
    </source>
</evidence>
<dbReference type="NCBIfam" id="TIGR03748">
    <property type="entry name" value="conj_PilL"/>
    <property type="match status" value="1"/>
</dbReference>
<comment type="caution">
    <text evidence="3">The sequence shown here is derived from an EMBL/GenBank/DDBJ whole genome shotgun (WGS) entry which is preliminary data.</text>
</comment>
<feature type="compositionally biased region" description="Polar residues" evidence="1">
    <location>
        <begin position="240"/>
        <end position="270"/>
    </location>
</feature>
<feature type="domain" description="Toxin co-regulated pilus biosynthesis protein Q C-terminal" evidence="2">
    <location>
        <begin position="344"/>
        <end position="430"/>
    </location>
</feature>
<gene>
    <name evidence="3" type="ORF">FNG02_14815</name>
</gene>
<dbReference type="EMBL" id="AAIPPN010000005">
    <property type="protein sequence ID" value="ECG8066747.1"/>
    <property type="molecule type" value="Genomic_DNA"/>
</dbReference>
<dbReference type="InterPro" id="IPR022260">
    <property type="entry name" value="Integr_conj_element_PilL"/>
</dbReference>
<organism evidence="3">
    <name type="scientific">Salmonella enterica</name>
    <name type="common">Salmonella choleraesuis</name>
    <dbReference type="NCBI Taxonomy" id="28901"/>
    <lineage>
        <taxon>Bacteria</taxon>
        <taxon>Pseudomonadati</taxon>
        <taxon>Pseudomonadota</taxon>
        <taxon>Gammaproteobacteria</taxon>
        <taxon>Enterobacterales</taxon>
        <taxon>Enterobacteriaceae</taxon>
        <taxon>Salmonella</taxon>
    </lineage>
</organism>
<dbReference type="PROSITE" id="PS51257">
    <property type="entry name" value="PROKAR_LIPOPROTEIN"/>
    <property type="match status" value="1"/>
</dbReference>
<sequence length="437" mass="46327">MVKINLQTRYRLGAITLCVLAAGCTDFNSRSEPVSRLQGSPRVQDLYQNRSPEVVRYDRYTLASTRPVDAQRDPLNQIIDIRMPAQVVNTIGEGMRYVMLESGYSLCSGEPGVFSELFIKPLPAVQRSIGPVKLGDALQILAGPAWRMRVDDLNREICFVLRDEYRHLASVTSVSTQGRSVSQGAGKPPATGSLLTGTSQPAVTGTHSYPLPPARPESSGLPESASSSAVKAATPAASGTPRNPFSASGSSEQLPSPAQKTQAGTGQVHPSTELAPAPAPAAMKVKSAPLNKAALGVPSVTSPKADSAVQAKTPHSTTPGSVAAVSDKPVFTPGAPLTSLPAGQVWTALAGTTLKDTLTQWATSVRCESGSSPTWVVIWPTSVNYRIEAPLTLRGNFESVVVQLFELYRPAEKPLYASANRLQCLVYVNDKPLQGGQ</sequence>